<evidence type="ECO:0000256" key="1">
    <source>
        <dbReference type="SAM" id="MobiDB-lite"/>
    </source>
</evidence>
<feature type="compositionally biased region" description="Basic and acidic residues" evidence="1">
    <location>
        <begin position="8"/>
        <end position="23"/>
    </location>
</feature>
<feature type="compositionally biased region" description="Basic and acidic residues" evidence="1">
    <location>
        <begin position="31"/>
        <end position="50"/>
    </location>
</feature>
<dbReference type="Proteomes" id="UP000494115">
    <property type="component" value="Unassembled WGS sequence"/>
</dbReference>
<feature type="region of interest" description="Disordered" evidence="1">
    <location>
        <begin position="1"/>
        <end position="83"/>
    </location>
</feature>
<organism evidence="2 3">
    <name type="scientific">Pararobbsia alpina</name>
    <dbReference type="NCBI Taxonomy" id="621374"/>
    <lineage>
        <taxon>Bacteria</taxon>
        <taxon>Pseudomonadati</taxon>
        <taxon>Pseudomonadota</taxon>
        <taxon>Betaproteobacteria</taxon>
        <taxon>Burkholderiales</taxon>
        <taxon>Burkholderiaceae</taxon>
        <taxon>Pararobbsia</taxon>
    </lineage>
</organism>
<reference evidence="2 3" key="1">
    <citation type="submission" date="2020-04" db="EMBL/GenBank/DDBJ databases">
        <authorList>
            <person name="De Canck E."/>
        </authorList>
    </citation>
    <scope>NUCLEOTIDE SEQUENCE [LARGE SCALE GENOMIC DNA]</scope>
    <source>
        <strain evidence="2 3">LMG 28138</strain>
    </source>
</reference>
<evidence type="ECO:0000313" key="3">
    <source>
        <dbReference type="Proteomes" id="UP000494115"/>
    </source>
</evidence>
<protein>
    <submittedName>
        <fullName evidence="2">Uncharacterized protein</fullName>
    </submittedName>
</protein>
<evidence type="ECO:0000313" key="2">
    <source>
        <dbReference type="EMBL" id="CAB3809361.1"/>
    </source>
</evidence>
<keyword evidence="3" id="KW-1185">Reference proteome</keyword>
<dbReference type="AlphaFoldDB" id="A0A6S7D7A3"/>
<dbReference type="EMBL" id="CADIKM010000172">
    <property type="protein sequence ID" value="CAB3809361.1"/>
    <property type="molecule type" value="Genomic_DNA"/>
</dbReference>
<proteinExistence type="predicted"/>
<feature type="region of interest" description="Disordered" evidence="1">
    <location>
        <begin position="127"/>
        <end position="147"/>
    </location>
</feature>
<name>A0A6S7D7A3_9BURK</name>
<gene>
    <name evidence="2" type="ORF">LMG28138_06096</name>
</gene>
<sequence>MGQPQLLPRDDDTGPGGGDERPRPLCQRRVGSKEHLNLPRARGTETRDHFPPLAPTWDPHGQVGQCRDTVRSQGRHGPSRQPEVDVVADSRIGYPSMPQHVDGLVHCPRLPQTLPCCVREDGDKIGAPDLPGDVQKPAPDDAKDATCRPPVAETRRQVPLDGLARREPGVPGAQRGQFVRIGKRYPIVFRGSTEGVTHFHERQF</sequence>
<accession>A0A6S7D7A3</accession>